<dbReference type="InterPro" id="IPR035929">
    <property type="entry name" value="CoaB-like_sf"/>
</dbReference>
<reference evidence="2 3" key="1">
    <citation type="submission" date="2022-11" db="EMBL/GenBank/DDBJ databases">
        <title>Study of microbial diversity in lake waters.</title>
        <authorList>
            <person name="Zhang J."/>
        </authorList>
    </citation>
    <scope>NUCLEOTIDE SEQUENCE [LARGE SCALE GENOMIC DNA]</scope>
    <source>
        <strain evidence="2 3">DT12</strain>
    </source>
</reference>
<dbReference type="Gene3D" id="3.40.50.10300">
    <property type="entry name" value="CoaB-like"/>
    <property type="match status" value="1"/>
</dbReference>
<protein>
    <recommendedName>
        <fullName evidence="1">DNA/pantothenate metabolism flavoprotein C-terminal domain-containing protein</fullName>
    </recommendedName>
</protein>
<gene>
    <name evidence="2" type="ORF">OS242_05390</name>
</gene>
<sequence>MELLTGKKILITSGGTVEKWDEVRGHTNLARGTIGKYLVGEALQRGAEVILLHGYFAETPPDAPGLRKESFLGIDDLTEKIRARVINESVDAVIMTAAVSDWVVDFMTDAHGNRIAETGKIQSDVLPIVHFKKAPKVITEIKNWRPDLFLVGFKLEHTDDESYLVQRARTRMETWRADLTVANPSTSLHTEDAPHYLVPPSGDVRIGRGKKHTAAALMDILSHSL</sequence>
<dbReference type="SUPFAM" id="SSF102645">
    <property type="entry name" value="CoaB-like"/>
    <property type="match status" value="1"/>
</dbReference>
<dbReference type="RefSeq" id="WP_267150632.1">
    <property type="nucleotide sequence ID" value="NZ_JAPMLT010000002.1"/>
</dbReference>
<evidence type="ECO:0000313" key="3">
    <source>
        <dbReference type="Proteomes" id="UP001208017"/>
    </source>
</evidence>
<evidence type="ECO:0000313" key="2">
    <source>
        <dbReference type="EMBL" id="MCX7569387.1"/>
    </source>
</evidence>
<dbReference type="InterPro" id="IPR007085">
    <property type="entry name" value="DNA/pantothenate-metab_flavo_C"/>
</dbReference>
<organism evidence="2 3">
    <name type="scientific">Tumebacillus lacus</name>
    <dbReference type="NCBI Taxonomy" id="2995335"/>
    <lineage>
        <taxon>Bacteria</taxon>
        <taxon>Bacillati</taxon>
        <taxon>Bacillota</taxon>
        <taxon>Bacilli</taxon>
        <taxon>Bacillales</taxon>
        <taxon>Alicyclobacillaceae</taxon>
        <taxon>Tumebacillus</taxon>
    </lineage>
</organism>
<accession>A0ABT3WXH6</accession>
<dbReference type="Proteomes" id="UP001208017">
    <property type="component" value="Unassembled WGS sequence"/>
</dbReference>
<dbReference type="EMBL" id="JAPMLT010000002">
    <property type="protein sequence ID" value="MCX7569387.1"/>
    <property type="molecule type" value="Genomic_DNA"/>
</dbReference>
<proteinExistence type="predicted"/>
<dbReference type="NCBIfam" id="NF007199">
    <property type="entry name" value="PRK09620.1"/>
    <property type="match status" value="1"/>
</dbReference>
<name>A0ABT3WXH6_9BACL</name>
<dbReference type="Pfam" id="PF04127">
    <property type="entry name" value="DFP"/>
    <property type="match status" value="1"/>
</dbReference>
<evidence type="ECO:0000259" key="1">
    <source>
        <dbReference type="Pfam" id="PF04127"/>
    </source>
</evidence>
<comment type="caution">
    <text evidence="2">The sequence shown here is derived from an EMBL/GenBank/DDBJ whole genome shotgun (WGS) entry which is preliminary data.</text>
</comment>
<feature type="domain" description="DNA/pantothenate metabolism flavoprotein C-terminal" evidence="1">
    <location>
        <begin position="4"/>
        <end position="217"/>
    </location>
</feature>
<keyword evidence="3" id="KW-1185">Reference proteome</keyword>